<dbReference type="Proteomes" id="UP000007435">
    <property type="component" value="Chromosome"/>
</dbReference>
<dbReference type="AlphaFoldDB" id="E4RXG2"/>
<sequence length="84" mass="9809">MHPTSFVGDPIKLVFDNNLYYENGIYRTPTMMQMFAHNSLKMKEKGLLIYKKIGGNRNDFPLSEPTGSSIEHLDRILLFFERLK</sequence>
<dbReference type="HOGENOM" id="CLU_2523432_0_0_10"/>
<name>E4RXG2_LEAB4</name>
<gene>
    <name evidence="1" type="ordered locus">Lbys_0538</name>
</gene>
<evidence type="ECO:0000313" key="1">
    <source>
        <dbReference type="EMBL" id="ADQ16307.1"/>
    </source>
</evidence>
<reference evidence="1 2" key="2">
    <citation type="journal article" date="2011" name="Stand. Genomic Sci.">
        <title>Complete genome sequence of Leadbetterella byssophila type strain (4M15).</title>
        <authorList>
            <person name="Abt B."/>
            <person name="Teshima H."/>
            <person name="Lucas S."/>
            <person name="Lapidus A."/>
            <person name="Del Rio T.G."/>
            <person name="Nolan M."/>
            <person name="Tice H."/>
            <person name="Cheng J.F."/>
            <person name="Pitluck S."/>
            <person name="Liolios K."/>
            <person name="Pagani I."/>
            <person name="Ivanova N."/>
            <person name="Mavromatis K."/>
            <person name="Pati A."/>
            <person name="Tapia R."/>
            <person name="Han C."/>
            <person name="Goodwin L."/>
            <person name="Chen A."/>
            <person name="Palaniappan K."/>
            <person name="Land M."/>
            <person name="Hauser L."/>
            <person name="Chang Y.J."/>
            <person name="Jeffries C.D."/>
            <person name="Rohde M."/>
            <person name="Goker M."/>
            <person name="Tindall B.J."/>
            <person name="Detter J.C."/>
            <person name="Woyke T."/>
            <person name="Bristow J."/>
            <person name="Eisen J.A."/>
            <person name="Markowitz V."/>
            <person name="Hugenholtz P."/>
            <person name="Klenk H.P."/>
            <person name="Kyrpides N.C."/>
        </authorList>
    </citation>
    <scope>NUCLEOTIDE SEQUENCE [LARGE SCALE GENOMIC DNA]</scope>
    <source>
        <strain evidence="2">DSM 17132 / JCM 16389 / KACC 11308 / NBRC 106382 / 4M15</strain>
    </source>
</reference>
<protein>
    <submittedName>
        <fullName evidence="1">Uncharacterized protein</fullName>
    </submittedName>
</protein>
<accession>E4RXG2</accession>
<reference key="1">
    <citation type="submission" date="2010-11" db="EMBL/GenBank/DDBJ databases">
        <title>The complete genome of Leadbetterella byssophila DSM 17132.</title>
        <authorList>
            <consortium name="US DOE Joint Genome Institute (JGI-PGF)"/>
            <person name="Lucas S."/>
            <person name="Copeland A."/>
            <person name="Lapidus A."/>
            <person name="Glavina del Rio T."/>
            <person name="Dalin E."/>
            <person name="Tice H."/>
            <person name="Bruce D."/>
            <person name="Goodwin L."/>
            <person name="Pitluck S."/>
            <person name="Kyrpides N."/>
            <person name="Mavromatis K."/>
            <person name="Ivanova N."/>
            <person name="Teshima H."/>
            <person name="Brettin T."/>
            <person name="Detter J.C."/>
            <person name="Han C."/>
            <person name="Tapia R."/>
            <person name="Land M."/>
            <person name="Hauser L."/>
            <person name="Markowitz V."/>
            <person name="Cheng J.-F."/>
            <person name="Hugenholtz P."/>
            <person name="Woyke T."/>
            <person name="Wu D."/>
            <person name="Tindall B."/>
            <person name="Pomrenke H.G."/>
            <person name="Brambilla E."/>
            <person name="Klenk H.-P."/>
            <person name="Eisen J.A."/>
        </authorList>
    </citation>
    <scope>NUCLEOTIDE SEQUENCE [LARGE SCALE GENOMIC DNA]</scope>
    <source>
        <strain>DSM 17132</strain>
    </source>
</reference>
<dbReference type="KEGG" id="lby:Lbys_0538"/>
<dbReference type="EMBL" id="CP002305">
    <property type="protein sequence ID" value="ADQ16307.1"/>
    <property type="molecule type" value="Genomic_DNA"/>
</dbReference>
<proteinExistence type="predicted"/>
<organism evidence="1 2">
    <name type="scientific">Leadbetterella byssophila (strain DSM 17132 / JCM 16389 / KACC 11308 / NBRC 106382 / 4M15)</name>
    <dbReference type="NCBI Taxonomy" id="649349"/>
    <lineage>
        <taxon>Bacteria</taxon>
        <taxon>Pseudomonadati</taxon>
        <taxon>Bacteroidota</taxon>
        <taxon>Cytophagia</taxon>
        <taxon>Cytophagales</taxon>
        <taxon>Leadbetterellaceae</taxon>
        <taxon>Leadbetterella</taxon>
    </lineage>
</organism>
<keyword evidence="2" id="KW-1185">Reference proteome</keyword>
<evidence type="ECO:0000313" key="2">
    <source>
        <dbReference type="Proteomes" id="UP000007435"/>
    </source>
</evidence>